<dbReference type="PANTHER" id="PTHR45641">
    <property type="entry name" value="TETRATRICOPEPTIDE REPEAT PROTEIN (AFU_ORTHOLOGUE AFUA_6G03870)"/>
    <property type="match status" value="1"/>
</dbReference>
<keyword evidence="1" id="KW-0677">Repeat</keyword>
<dbReference type="Proteomes" id="UP000652761">
    <property type="component" value="Unassembled WGS sequence"/>
</dbReference>
<dbReference type="SMR" id="A0A843VQZ7"/>
<accession>A0A843VQZ7</accession>
<dbReference type="OrthoDB" id="771227at2759"/>
<dbReference type="GO" id="GO:0009507">
    <property type="term" value="C:chloroplast"/>
    <property type="evidence" value="ECO:0007669"/>
    <property type="project" value="TreeGrafter"/>
</dbReference>
<dbReference type="Pfam" id="PF13424">
    <property type="entry name" value="TPR_12"/>
    <property type="match status" value="3"/>
</dbReference>
<evidence type="ECO:0000313" key="4">
    <source>
        <dbReference type="Proteomes" id="UP000652761"/>
    </source>
</evidence>
<comment type="caution">
    <text evidence="3">The sequence shown here is derived from an EMBL/GenBank/DDBJ whole genome shotgun (WGS) entry which is preliminary data.</text>
</comment>
<dbReference type="EMBL" id="NMUH01001690">
    <property type="protein sequence ID" value="MQL94553.1"/>
    <property type="molecule type" value="Genomic_DNA"/>
</dbReference>
<dbReference type="InterPro" id="IPR019734">
    <property type="entry name" value="TPR_rpt"/>
</dbReference>
<proteinExistence type="predicted"/>
<gene>
    <name evidence="3" type="ORF">Taro_027216</name>
</gene>
<evidence type="ECO:0000256" key="1">
    <source>
        <dbReference type="ARBA" id="ARBA00022737"/>
    </source>
</evidence>
<name>A0A843VQZ7_COLES</name>
<evidence type="ECO:0008006" key="5">
    <source>
        <dbReference type="Google" id="ProtNLM"/>
    </source>
</evidence>
<dbReference type="Gene3D" id="1.25.40.10">
    <property type="entry name" value="Tetratricopeptide repeat domain"/>
    <property type="match status" value="3"/>
</dbReference>
<dbReference type="GO" id="GO:0009658">
    <property type="term" value="P:chloroplast organization"/>
    <property type="evidence" value="ECO:0007669"/>
    <property type="project" value="TreeGrafter"/>
</dbReference>
<dbReference type="SUPFAM" id="SSF48452">
    <property type="entry name" value="TPR-like"/>
    <property type="match status" value="1"/>
</dbReference>
<dbReference type="AlphaFoldDB" id="A0A843VQZ7"/>
<keyword evidence="2" id="KW-0802">TPR repeat</keyword>
<dbReference type="PANTHER" id="PTHR45641:SF19">
    <property type="entry name" value="NEPHROCYSTIN-3"/>
    <property type="match status" value="1"/>
</dbReference>
<sequence>MATSHLPPTAPCPRRLLSSKLRGRVGVVDAVIRGFRRVNFEVDGSRPGLGTSLGVLRGSHVMAVSAKSRCNSRENPGPLGVLSPGENGRLRLVDNPDICMGEMNDFEKQLEELFFNVKTMIKMGQKGDAIELLQANYEAVKEQMENGTRDIEQAALLDIIALGYMAAGDFAAVEHILRVLNEIMSYISSGQPLVDSILIHMGNMYANLGKLEDAEHAYGKGLQTLEHLFGSDSPFLVMPLLGVAKVFKLTGRITEAIEAYGRSITILEASRGPITEDLVLPLFGLGNLFIGEGQATDAEISFSRILSIYKQLYGENDGRVGISMCYLAHANCAEGNIDEAIHLYKKGLQIIKDSGYMALHDDVVEKMKIDLSELLHVAGREHEGRELLEECLLVTEKYKGSEDPSSVAHLVNLATSYSRSKNFVEAERLLRTSLQILSRAGGSKDHAITVPMLHLAVVLYHLNRDEEAERLALEALSLREAVFGKRSLPVGEALDCLISIQTRLGKDDSKITSHLKRVLTIQEEAFGFESEEVMSTLKKLIFYLDKMGKKDEKLPLQRRLSTLTTKHRYAVPY</sequence>
<protein>
    <recommendedName>
        <fullName evidence="5">Nephrocystin-3</fullName>
    </recommendedName>
</protein>
<evidence type="ECO:0000313" key="3">
    <source>
        <dbReference type="EMBL" id="MQL94553.1"/>
    </source>
</evidence>
<dbReference type="SMART" id="SM00028">
    <property type="entry name" value="TPR"/>
    <property type="match status" value="6"/>
</dbReference>
<dbReference type="InterPro" id="IPR011990">
    <property type="entry name" value="TPR-like_helical_dom_sf"/>
</dbReference>
<evidence type="ECO:0000256" key="2">
    <source>
        <dbReference type="ARBA" id="ARBA00022803"/>
    </source>
</evidence>
<organism evidence="3 4">
    <name type="scientific">Colocasia esculenta</name>
    <name type="common">Wild taro</name>
    <name type="synonym">Arum esculentum</name>
    <dbReference type="NCBI Taxonomy" id="4460"/>
    <lineage>
        <taxon>Eukaryota</taxon>
        <taxon>Viridiplantae</taxon>
        <taxon>Streptophyta</taxon>
        <taxon>Embryophyta</taxon>
        <taxon>Tracheophyta</taxon>
        <taxon>Spermatophyta</taxon>
        <taxon>Magnoliopsida</taxon>
        <taxon>Liliopsida</taxon>
        <taxon>Araceae</taxon>
        <taxon>Aroideae</taxon>
        <taxon>Colocasieae</taxon>
        <taxon>Colocasia</taxon>
    </lineage>
</organism>
<keyword evidence="4" id="KW-1185">Reference proteome</keyword>
<reference evidence="3" key="1">
    <citation type="submission" date="2017-07" db="EMBL/GenBank/DDBJ databases">
        <title>Taro Niue Genome Assembly and Annotation.</title>
        <authorList>
            <person name="Atibalentja N."/>
            <person name="Keating K."/>
            <person name="Fields C.J."/>
        </authorList>
    </citation>
    <scope>NUCLEOTIDE SEQUENCE</scope>
    <source>
        <strain evidence="3">Niue_2</strain>
        <tissue evidence="3">Leaf</tissue>
    </source>
</reference>